<evidence type="ECO:0000313" key="12">
    <source>
        <dbReference type="EMBL" id="RJR27372.1"/>
    </source>
</evidence>
<dbReference type="SUPFAM" id="SSF109998">
    <property type="entry name" value="Triger factor/SurA peptide-binding domain-like"/>
    <property type="match status" value="1"/>
</dbReference>
<dbReference type="Gene3D" id="1.10.3120.10">
    <property type="entry name" value="Trigger factor, C-terminal domain"/>
    <property type="match status" value="1"/>
</dbReference>
<dbReference type="GO" id="GO:0043335">
    <property type="term" value="P:protein unfolding"/>
    <property type="evidence" value="ECO:0007669"/>
    <property type="project" value="TreeGrafter"/>
</dbReference>
<comment type="caution">
    <text evidence="12">The sequence shown here is derived from an EMBL/GenBank/DDBJ whole genome shotgun (WGS) entry which is preliminary data.</text>
</comment>
<evidence type="ECO:0000256" key="9">
    <source>
        <dbReference type="ARBA" id="ARBA00029986"/>
    </source>
</evidence>
<dbReference type="InterPro" id="IPR037041">
    <property type="entry name" value="Trigger_fac_C_sf"/>
</dbReference>
<dbReference type="Gene3D" id="3.30.70.1050">
    <property type="entry name" value="Trigger factor ribosome-binding domain"/>
    <property type="match status" value="1"/>
</dbReference>
<dbReference type="Pfam" id="PF05698">
    <property type="entry name" value="Trigger_C"/>
    <property type="match status" value="1"/>
</dbReference>
<proteinExistence type="inferred from homology"/>
<protein>
    <recommendedName>
        <fullName evidence="5">Trigger factor</fullName>
        <ecNumber evidence="4">5.2.1.8</ecNumber>
    </recommendedName>
    <alternativeName>
        <fullName evidence="9">PPIase</fullName>
    </alternativeName>
</protein>
<comment type="similarity">
    <text evidence="3">Belongs to the FKBP-type PPIase family. Tig subfamily.</text>
</comment>
<dbReference type="InterPro" id="IPR036611">
    <property type="entry name" value="Trigger_fac_ribosome-bd_sf"/>
</dbReference>
<dbReference type="InterPro" id="IPR008881">
    <property type="entry name" value="Trigger_fac_ribosome-bd_bac"/>
</dbReference>
<dbReference type="EC" id="5.2.1.8" evidence="4"/>
<keyword evidence="8" id="KW-0413">Isomerase</keyword>
<name>A0A3A4ZE33_UNCKA</name>
<dbReference type="InterPro" id="IPR027304">
    <property type="entry name" value="Trigger_fact/SurA_dom_sf"/>
</dbReference>
<evidence type="ECO:0000313" key="13">
    <source>
        <dbReference type="Proteomes" id="UP000265540"/>
    </source>
</evidence>
<feature type="domain" description="Trigger factor ribosome-binding bacterial" evidence="10">
    <location>
        <begin position="1"/>
        <end position="123"/>
    </location>
</feature>
<evidence type="ECO:0000256" key="7">
    <source>
        <dbReference type="ARBA" id="ARBA00023186"/>
    </source>
</evidence>
<dbReference type="GO" id="GO:0043022">
    <property type="term" value="F:ribosome binding"/>
    <property type="evidence" value="ECO:0007669"/>
    <property type="project" value="TreeGrafter"/>
</dbReference>
<evidence type="ECO:0000256" key="4">
    <source>
        <dbReference type="ARBA" id="ARBA00013194"/>
    </source>
</evidence>
<keyword evidence="7" id="KW-0143">Chaperone</keyword>
<dbReference type="PANTHER" id="PTHR30560:SF3">
    <property type="entry name" value="TRIGGER FACTOR-LIKE PROTEIN TIG, CHLOROPLASTIC"/>
    <property type="match status" value="1"/>
</dbReference>
<evidence type="ECO:0000256" key="6">
    <source>
        <dbReference type="ARBA" id="ARBA00023110"/>
    </source>
</evidence>
<dbReference type="PANTHER" id="PTHR30560">
    <property type="entry name" value="TRIGGER FACTOR CHAPERONE AND PEPTIDYL-PROLYL CIS/TRANS ISOMERASE"/>
    <property type="match status" value="1"/>
</dbReference>
<dbReference type="EMBL" id="QZJF01000012">
    <property type="protein sequence ID" value="RJR27372.1"/>
    <property type="molecule type" value="Genomic_DNA"/>
</dbReference>
<reference evidence="12 13" key="1">
    <citation type="journal article" date="2017" name="ISME J.">
        <title>Energy and carbon metabolisms in a deep terrestrial subsurface fluid microbial community.</title>
        <authorList>
            <person name="Momper L."/>
            <person name="Jungbluth S.P."/>
            <person name="Lee M.D."/>
            <person name="Amend J.P."/>
        </authorList>
    </citation>
    <scope>NUCLEOTIDE SEQUENCE [LARGE SCALE GENOMIC DNA]</scope>
    <source>
        <strain evidence="12">SURF_46</strain>
    </source>
</reference>
<evidence type="ECO:0000256" key="3">
    <source>
        <dbReference type="ARBA" id="ARBA00005464"/>
    </source>
</evidence>
<dbReference type="AlphaFoldDB" id="A0A3A4ZE33"/>
<dbReference type="GO" id="GO:0015031">
    <property type="term" value="P:protein transport"/>
    <property type="evidence" value="ECO:0007669"/>
    <property type="project" value="InterPro"/>
</dbReference>
<comment type="subcellular location">
    <subcellularLocation>
        <location evidence="2">Cytoplasm</location>
    </subcellularLocation>
</comment>
<dbReference type="GO" id="GO:0051083">
    <property type="term" value="P:'de novo' cotranslational protein folding"/>
    <property type="evidence" value="ECO:0007669"/>
    <property type="project" value="TreeGrafter"/>
</dbReference>
<dbReference type="GO" id="GO:0005737">
    <property type="term" value="C:cytoplasm"/>
    <property type="evidence" value="ECO:0007669"/>
    <property type="project" value="UniProtKB-SubCell"/>
</dbReference>
<dbReference type="GO" id="GO:0003755">
    <property type="term" value="F:peptidyl-prolyl cis-trans isomerase activity"/>
    <property type="evidence" value="ECO:0007669"/>
    <property type="project" value="UniProtKB-KW"/>
</dbReference>
<dbReference type="GO" id="GO:0044183">
    <property type="term" value="F:protein folding chaperone"/>
    <property type="evidence" value="ECO:0007669"/>
    <property type="project" value="TreeGrafter"/>
</dbReference>
<evidence type="ECO:0000259" key="11">
    <source>
        <dbReference type="Pfam" id="PF05698"/>
    </source>
</evidence>
<sequence length="300" mass="34348">MKVNVEKKPKATIELAITIENSKVKEAYEKALDKAVENTEIEGFRKGKAPRDMVKEKVGERNLYGDVINDLLQIYYPQALKENMIVPIANPKVEIKEFDIDKDLEFTATIATKPEVKVGEYIKPLKESFEARLSEKKKSNESKIKNGEKIDEAHVHVSPNEIIDILTKVSEVEIADILVEEETDRMMSRLLDQAQSIGLSIDQYLKAQNKTADQLKNDYSDIAEKNLKAEFILGKLVLDKNIEVTDKEIEETMAAAGYENVEERMKDNIEKYYIKSILQKNKLISNLIEEIEGENHHEHK</sequence>
<dbReference type="SUPFAM" id="SSF102735">
    <property type="entry name" value="Trigger factor ribosome-binding domain"/>
    <property type="match status" value="1"/>
</dbReference>
<dbReference type="InterPro" id="IPR005215">
    <property type="entry name" value="Trig_fac"/>
</dbReference>
<dbReference type="Pfam" id="PF05697">
    <property type="entry name" value="Trigger_N"/>
    <property type="match status" value="1"/>
</dbReference>
<keyword evidence="6" id="KW-0697">Rotamase</keyword>
<evidence type="ECO:0000256" key="5">
    <source>
        <dbReference type="ARBA" id="ARBA00016902"/>
    </source>
</evidence>
<evidence type="ECO:0000259" key="10">
    <source>
        <dbReference type="Pfam" id="PF05697"/>
    </source>
</evidence>
<evidence type="ECO:0000256" key="2">
    <source>
        <dbReference type="ARBA" id="ARBA00004496"/>
    </source>
</evidence>
<organism evidence="12 13">
    <name type="scientific">candidate division WWE3 bacterium</name>
    <dbReference type="NCBI Taxonomy" id="2053526"/>
    <lineage>
        <taxon>Bacteria</taxon>
        <taxon>Katanobacteria</taxon>
    </lineage>
</organism>
<accession>A0A3A4ZE33</accession>
<dbReference type="Proteomes" id="UP000265540">
    <property type="component" value="Unassembled WGS sequence"/>
</dbReference>
<evidence type="ECO:0000256" key="8">
    <source>
        <dbReference type="ARBA" id="ARBA00023235"/>
    </source>
</evidence>
<feature type="domain" description="Trigger factor C-terminal" evidence="11">
    <location>
        <begin position="152"/>
        <end position="287"/>
    </location>
</feature>
<dbReference type="InterPro" id="IPR008880">
    <property type="entry name" value="Trigger_fac_C"/>
</dbReference>
<evidence type="ECO:0000256" key="1">
    <source>
        <dbReference type="ARBA" id="ARBA00000971"/>
    </source>
</evidence>
<gene>
    <name evidence="12" type="ORF">C4561_02355</name>
</gene>
<comment type="catalytic activity">
    <reaction evidence="1">
        <text>[protein]-peptidylproline (omega=180) = [protein]-peptidylproline (omega=0)</text>
        <dbReference type="Rhea" id="RHEA:16237"/>
        <dbReference type="Rhea" id="RHEA-COMP:10747"/>
        <dbReference type="Rhea" id="RHEA-COMP:10748"/>
        <dbReference type="ChEBI" id="CHEBI:83833"/>
        <dbReference type="ChEBI" id="CHEBI:83834"/>
        <dbReference type="EC" id="5.2.1.8"/>
    </reaction>
</comment>